<proteinExistence type="predicted"/>
<organism evidence="3 4">
    <name type="scientific">Candidatus Electrothrix aarhusensis</name>
    <dbReference type="NCBI Taxonomy" id="1859131"/>
    <lineage>
        <taxon>Bacteria</taxon>
        <taxon>Pseudomonadati</taxon>
        <taxon>Thermodesulfobacteriota</taxon>
        <taxon>Desulfobulbia</taxon>
        <taxon>Desulfobulbales</taxon>
        <taxon>Desulfobulbaceae</taxon>
        <taxon>Candidatus Electrothrix</taxon>
    </lineage>
</organism>
<gene>
    <name evidence="3" type="ORF">H206_01910</name>
</gene>
<dbReference type="GO" id="GO:0008233">
    <property type="term" value="F:peptidase activity"/>
    <property type="evidence" value="ECO:0007669"/>
    <property type="project" value="UniProtKB-KW"/>
</dbReference>
<dbReference type="InterPro" id="IPR012340">
    <property type="entry name" value="NA-bd_OB-fold"/>
</dbReference>
<dbReference type="AlphaFoldDB" id="A0A444J173"/>
<dbReference type="Pfam" id="PF01957">
    <property type="entry name" value="NfeD"/>
    <property type="match status" value="1"/>
</dbReference>
<comment type="caution">
    <text evidence="3">The sequence shown here is derived from an EMBL/GenBank/DDBJ whole genome shotgun (WGS) entry which is preliminary data.</text>
</comment>
<keyword evidence="3" id="KW-0378">Hydrolase</keyword>
<sequence length="114" mass="12599">MEQLIGFAIFVGIAVIVGTWLAGLFLECIGFFPFCWGLAKENPKEENPETSKLTLPTGVVTKEIIPPGQGEIKYSGSFWQAVAVEPIPEETIVQIVERKGLIIHVRPFDADKEL</sequence>
<dbReference type="InterPro" id="IPR002810">
    <property type="entry name" value="NfeD-like_C"/>
</dbReference>
<dbReference type="GO" id="GO:0006508">
    <property type="term" value="P:proteolysis"/>
    <property type="evidence" value="ECO:0007669"/>
    <property type="project" value="UniProtKB-KW"/>
</dbReference>
<evidence type="ECO:0000313" key="3">
    <source>
        <dbReference type="EMBL" id="RWX46695.1"/>
    </source>
</evidence>
<keyword evidence="1" id="KW-0472">Membrane</keyword>
<keyword evidence="1" id="KW-1133">Transmembrane helix</keyword>
<name>A0A444J173_9BACT</name>
<keyword evidence="3" id="KW-0645">Protease</keyword>
<dbReference type="EMBL" id="MTKO01000055">
    <property type="protein sequence ID" value="RWX46695.1"/>
    <property type="molecule type" value="Genomic_DNA"/>
</dbReference>
<reference evidence="3 4" key="1">
    <citation type="submission" date="2017-01" db="EMBL/GenBank/DDBJ databases">
        <title>The cable genome- insights into the physiology and evolution of filamentous bacteria capable of sulfide oxidation via long distance electron transfer.</title>
        <authorList>
            <person name="Schreiber L."/>
            <person name="Bjerg J.T."/>
            <person name="Boggild A."/>
            <person name="Van De Vossenberg J."/>
            <person name="Meysman F."/>
            <person name="Nielsen L.P."/>
            <person name="Schramm A."/>
            <person name="Kjeldsen K.U."/>
        </authorList>
    </citation>
    <scope>NUCLEOTIDE SEQUENCE [LARGE SCALE GENOMIC DNA]</scope>
    <source>
        <strain evidence="3">MCF</strain>
    </source>
</reference>
<protein>
    <submittedName>
        <fullName evidence="3">Membrane protein implicated in regulation of membrane protease activity</fullName>
    </submittedName>
</protein>
<keyword evidence="1" id="KW-0812">Transmembrane</keyword>
<accession>A0A444J173</accession>
<dbReference type="SUPFAM" id="SSF141322">
    <property type="entry name" value="NfeD domain-like"/>
    <property type="match status" value="1"/>
</dbReference>
<evidence type="ECO:0000259" key="2">
    <source>
        <dbReference type="Pfam" id="PF01957"/>
    </source>
</evidence>
<feature type="transmembrane region" description="Helical" evidence="1">
    <location>
        <begin position="6"/>
        <end position="39"/>
    </location>
</feature>
<evidence type="ECO:0000256" key="1">
    <source>
        <dbReference type="SAM" id="Phobius"/>
    </source>
</evidence>
<keyword evidence="4" id="KW-1185">Reference proteome</keyword>
<feature type="domain" description="NfeD-like C-terminal" evidence="2">
    <location>
        <begin position="57"/>
        <end position="107"/>
    </location>
</feature>
<evidence type="ECO:0000313" key="4">
    <source>
        <dbReference type="Proteomes" id="UP000287853"/>
    </source>
</evidence>
<dbReference type="Proteomes" id="UP000287853">
    <property type="component" value="Unassembled WGS sequence"/>
</dbReference>
<dbReference type="Gene3D" id="2.40.50.140">
    <property type="entry name" value="Nucleic acid-binding proteins"/>
    <property type="match status" value="1"/>
</dbReference>